<evidence type="ECO:0000256" key="2">
    <source>
        <dbReference type="ARBA" id="ARBA00005695"/>
    </source>
</evidence>
<dbReference type="EMBL" id="AP026801">
    <property type="protein sequence ID" value="BDR57155.1"/>
    <property type="molecule type" value="Genomic_DNA"/>
</dbReference>
<evidence type="ECO:0000256" key="6">
    <source>
        <dbReference type="SAM" id="SignalP"/>
    </source>
</evidence>
<evidence type="ECO:0000256" key="4">
    <source>
        <dbReference type="ARBA" id="ARBA00022729"/>
    </source>
</evidence>
<dbReference type="CDD" id="cd08504">
    <property type="entry name" value="PBP2_OppA"/>
    <property type="match status" value="1"/>
</dbReference>
<dbReference type="PROSITE" id="PS51257">
    <property type="entry name" value="PROKAR_LIPOPROTEIN"/>
    <property type="match status" value="1"/>
</dbReference>
<keyword evidence="3" id="KW-0813">Transport</keyword>
<feature type="domain" description="Solute-binding protein family 5" evidence="7">
    <location>
        <begin position="89"/>
        <end position="479"/>
    </location>
</feature>
<dbReference type="InterPro" id="IPR039424">
    <property type="entry name" value="SBP_5"/>
</dbReference>
<feature type="chain" id="PRO_5043369938" evidence="6">
    <location>
        <begin position="23"/>
        <end position="560"/>
    </location>
</feature>
<protein>
    <submittedName>
        <fullName evidence="8">Peptide ABC transporter substrate-binding protein</fullName>
    </submittedName>
</protein>
<name>A0AAU9D491_9LACO</name>
<dbReference type="FunFam" id="3.90.76.10:FF:000001">
    <property type="entry name" value="Oligopeptide ABC transporter substrate-binding protein"/>
    <property type="match status" value="1"/>
</dbReference>
<dbReference type="SUPFAM" id="SSF53850">
    <property type="entry name" value="Periplasmic binding protein-like II"/>
    <property type="match status" value="1"/>
</dbReference>
<dbReference type="KEGG" id="xak:KIMC2_17170"/>
<accession>A0AAU9D491</accession>
<evidence type="ECO:0000256" key="3">
    <source>
        <dbReference type="ARBA" id="ARBA00022448"/>
    </source>
</evidence>
<evidence type="ECO:0000313" key="9">
    <source>
        <dbReference type="Proteomes" id="UP001321804"/>
    </source>
</evidence>
<dbReference type="Gene3D" id="3.10.105.10">
    <property type="entry name" value="Dipeptide-binding Protein, Domain 3"/>
    <property type="match status" value="1"/>
</dbReference>
<comment type="similarity">
    <text evidence="2">Belongs to the bacterial solute-binding protein 5 family.</text>
</comment>
<keyword evidence="4 6" id="KW-0732">Signal</keyword>
<evidence type="ECO:0000256" key="5">
    <source>
        <dbReference type="ARBA" id="ARBA00022856"/>
    </source>
</evidence>
<dbReference type="PANTHER" id="PTHR30290">
    <property type="entry name" value="PERIPLASMIC BINDING COMPONENT OF ABC TRANSPORTER"/>
    <property type="match status" value="1"/>
</dbReference>
<dbReference type="GO" id="GO:0043190">
    <property type="term" value="C:ATP-binding cassette (ABC) transporter complex"/>
    <property type="evidence" value="ECO:0007669"/>
    <property type="project" value="InterPro"/>
</dbReference>
<reference evidence="8 9" key="1">
    <citation type="journal article" date="2023" name="Microbiol. Spectr.">
        <title>Symbiosis of Carpenter Bees with Uncharacterized Lactic Acid Bacteria Showing NAD Auxotrophy.</title>
        <authorList>
            <person name="Kawasaki S."/>
            <person name="Ozawa K."/>
            <person name="Mori T."/>
            <person name="Yamamoto A."/>
            <person name="Ito M."/>
            <person name="Ohkuma M."/>
            <person name="Sakamoto M."/>
            <person name="Matsutani M."/>
        </authorList>
    </citation>
    <scope>NUCLEOTIDE SEQUENCE [LARGE SCALE GENOMIC DNA]</scope>
    <source>
        <strain evidence="8 9">KimC2</strain>
    </source>
</reference>
<dbReference type="PANTHER" id="PTHR30290:SF10">
    <property type="entry name" value="PERIPLASMIC OLIGOPEPTIDE-BINDING PROTEIN-RELATED"/>
    <property type="match status" value="1"/>
</dbReference>
<dbReference type="Gene3D" id="3.40.190.10">
    <property type="entry name" value="Periplasmic binding protein-like II"/>
    <property type="match status" value="1"/>
</dbReference>
<keyword evidence="5" id="KW-0571">Peptide transport</keyword>
<dbReference type="PIRSF" id="PIRSF002741">
    <property type="entry name" value="MppA"/>
    <property type="match status" value="1"/>
</dbReference>
<keyword evidence="5" id="KW-0653">Protein transport</keyword>
<evidence type="ECO:0000256" key="1">
    <source>
        <dbReference type="ARBA" id="ARBA00004196"/>
    </source>
</evidence>
<dbReference type="GO" id="GO:0042597">
    <property type="term" value="C:periplasmic space"/>
    <property type="evidence" value="ECO:0007669"/>
    <property type="project" value="UniProtKB-ARBA"/>
</dbReference>
<gene>
    <name evidence="8" type="ORF">KIMC2_17170</name>
</gene>
<dbReference type="GO" id="GO:1904680">
    <property type="term" value="F:peptide transmembrane transporter activity"/>
    <property type="evidence" value="ECO:0007669"/>
    <property type="project" value="TreeGrafter"/>
</dbReference>
<evidence type="ECO:0000259" key="7">
    <source>
        <dbReference type="Pfam" id="PF00496"/>
    </source>
</evidence>
<dbReference type="GO" id="GO:0015833">
    <property type="term" value="P:peptide transport"/>
    <property type="evidence" value="ECO:0007669"/>
    <property type="project" value="UniProtKB-KW"/>
</dbReference>
<comment type="subcellular location">
    <subcellularLocation>
        <location evidence="1">Cell envelope</location>
    </subcellularLocation>
</comment>
<sequence>MKFKKVMIAGMSVLLSIGFLTGCSPKSSTTKSSSTAKSAKVKLKVKEMIRIAERDEIPTMDSVHSVGPVATQNLTNTMDGLYRYETTTLKPAMAEKIVKPTNKGLTYTFKIRKNARWSNGEAVTSSDFVGAWRKAVDPEAKSQNAYLYNGIKNAAEITAGKKPVTSLGIKALNQRTLQVTLEKPLPYFNQLLACVPFYPQNQKMVKKWGNQYGTSSKTILFNGPYVLNSWNGSDNTWTEQKNNRYWNAKNVKTDKIQYQVVKDPTTSLNLYQNNNLDRVMISGSLIRQMKDSPDFELAKKNATYYLTPNLKKVPLLKNTKIRQALSLSINRKQLVDKVLGGGSGLTYSFTPKGMSFDPKNPSKDFASETSSSAAKYGKYNPTKAKKLWQEGLKETGNQGKTINIELLADDMGMFKAQSEFLQNQLEQLQGLKITLRNVPTKSRMMRQNSGDFDIVAAPTAADFPDPINFLDLLTTNSSFNYGKWSNSKYDALVKKSSSEDANNPTARWKDLLAAQDLLNEEQPVISLFQPAGAWLTKKGMTGFTLSPNSVYDMASVEASK</sequence>
<dbReference type="InterPro" id="IPR000914">
    <property type="entry name" value="SBP_5_dom"/>
</dbReference>
<organism evidence="8 9">
    <name type="scientific">Xylocopilactobacillus apis</name>
    <dbReference type="NCBI Taxonomy" id="2932183"/>
    <lineage>
        <taxon>Bacteria</taxon>
        <taxon>Bacillati</taxon>
        <taxon>Bacillota</taxon>
        <taxon>Bacilli</taxon>
        <taxon>Lactobacillales</taxon>
        <taxon>Lactobacillaceae</taxon>
        <taxon>Xylocopilactobacillus</taxon>
    </lineage>
</organism>
<dbReference type="Pfam" id="PF00496">
    <property type="entry name" value="SBP_bac_5"/>
    <property type="match status" value="1"/>
</dbReference>
<dbReference type="AlphaFoldDB" id="A0AAU9D491"/>
<proteinExistence type="inferred from homology"/>
<dbReference type="InterPro" id="IPR030678">
    <property type="entry name" value="Peptide/Ni-bd"/>
</dbReference>
<evidence type="ECO:0000313" key="8">
    <source>
        <dbReference type="EMBL" id="BDR57155.1"/>
    </source>
</evidence>
<dbReference type="Proteomes" id="UP001321804">
    <property type="component" value="Chromosome"/>
</dbReference>
<feature type="signal peptide" evidence="6">
    <location>
        <begin position="1"/>
        <end position="22"/>
    </location>
</feature>
<dbReference type="GO" id="GO:0030313">
    <property type="term" value="C:cell envelope"/>
    <property type="evidence" value="ECO:0007669"/>
    <property type="project" value="UniProtKB-SubCell"/>
</dbReference>
<dbReference type="Gene3D" id="3.90.76.10">
    <property type="entry name" value="Dipeptide-binding Protein, Domain 1"/>
    <property type="match status" value="1"/>
</dbReference>
<dbReference type="RefSeq" id="WP_317695982.1">
    <property type="nucleotide sequence ID" value="NZ_AP026801.1"/>
</dbReference>
<keyword evidence="9" id="KW-1185">Reference proteome</keyword>